<dbReference type="GO" id="GO:0055088">
    <property type="term" value="P:lipid homeostasis"/>
    <property type="evidence" value="ECO:0007669"/>
    <property type="project" value="TreeGrafter"/>
</dbReference>
<evidence type="ECO:0000313" key="6">
    <source>
        <dbReference type="Proteomes" id="UP000013827"/>
    </source>
</evidence>
<dbReference type="HOGENOM" id="CLU_822417_0_0_1"/>
<dbReference type="KEGG" id="ehx:EMIHUDRAFT_468714"/>
<keyword evidence="2" id="KW-0378">Hydrolase</keyword>
<evidence type="ECO:0000259" key="4">
    <source>
        <dbReference type="PROSITE" id="PS51635"/>
    </source>
</evidence>
<keyword evidence="2" id="KW-0442">Lipid degradation</keyword>
<dbReference type="GO" id="GO:0005811">
    <property type="term" value="C:lipid droplet"/>
    <property type="evidence" value="ECO:0007669"/>
    <property type="project" value="TreeGrafter"/>
</dbReference>
<dbReference type="PANTHER" id="PTHR12406:SF7">
    <property type="entry name" value="PATATIN-LIKE PHOSPHOLIPASE DOMAIN-CONTAINING PROTEIN 4"/>
    <property type="match status" value="1"/>
</dbReference>
<feature type="domain" description="PNPLA" evidence="4">
    <location>
        <begin position="7"/>
        <end position="224"/>
    </location>
</feature>
<feature type="region of interest" description="Disordered" evidence="3">
    <location>
        <begin position="242"/>
        <end position="266"/>
    </location>
</feature>
<dbReference type="PROSITE" id="PS51635">
    <property type="entry name" value="PNPLA"/>
    <property type="match status" value="1"/>
</dbReference>
<evidence type="ECO:0000313" key="5">
    <source>
        <dbReference type="EnsemblProtists" id="EOD28210"/>
    </source>
</evidence>
<comment type="caution">
    <text evidence="2">Lacks conserved residue(s) required for the propagation of feature annotation.</text>
</comment>
<name>A0A0D3JXH5_EMIH1</name>
<feature type="active site" description="Proton acceptor" evidence="2">
    <location>
        <position position="211"/>
    </location>
</feature>
<reference evidence="6" key="1">
    <citation type="journal article" date="2013" name="Nature">
        <title>Pan genome of the phytoplankton Emiliania underpins its global distribution.</title>
        <authorList>
            <person name="Read B.A."/>
            <person name="Kegel J."/>
            <person name="Klute M.J."/>
            <person name="Kuo A."/>
            <person name="Lefebvre S.C."/>
            <person name="Maumus F."/>
            <person name="Mayer C."/>
            <person name="Miller J."/>
            <person name="Monier A."/>
            <person name="Salamov A."/>
            <person name="Young J."/>
            <person name="Aguilar M."/>
            <person name="Claverie J.M."/>
            <person name="Frickenhaus S."/>
            <person name="Gonzalez K."/>
            <person name="Herman E.K."/>
            <person name="Lin Y.C."/>
            <person name="Napier J."/>
            <person name="Ogata H."/>
            <person name="Sarno A.F."/>
            <person name="Shmutz J."/>
            <person name="Schroeder D."/>
            <person name="de Vargas C."/>
            <person name="Verret F."/>
            <person name="von Dassow P."/>
            <person name="Valentin K."/>
            <person name="Van de Peer Y."/>
            <person name="Wheeler G."/>
            <person name="Dacks J.B."/>
            <person name="Delwiche C.F."/>
            <person name="Dyhrman S.T."/>
            <person name="Glockner G."/>
            <person name="John U."/>
            <person name="Richards T."/>
            <person name="Worden A.Z."/>
            <person name="Zhang X."/>
            <person name="Grigoriev I.V."/>
            <person name="Allen A.E."/>
            <person name="Bidle K."/>
            <person name="Borodovsky M."/>
            <person name="Bowler C."/>
            <person name="Brownlee C."/>
            <person name="Cock J.M."/>
            <person name="Elias M."/>
            <person name="Gladyshev V.N."/>
            <person name="Groth M."/>
            <person name="Guda C."/>
            <person name="Hadaegh A."/>
            <person name="Iglesias-Rodriguez M.D."/>
            <person name="Jenkins J."/>
            <person name="Jones B.M."/>
            <person name="Lawson T."/>
            <person name="Leese F."/>
            <person name="Lindquist E."/>
            <person name="Lobanov A."/>
            <person name="Lomsadze A."/>
            <person name="Malik S.B."/>
            <person name="Marsh M.E."/>
            <person name="Mackinder L."/>
            <person name="Mock T."/>
            <person name="Mueller-Roeber B."/>
            <person name="Pagarete A."/>
            <person name="Parker M."/>
            <person name="Probert I."/>
            <person name="Quesneville H."/>
            <person name="Raines C."/>
            <person name="Rensing S.A."/>
            <person name="Riano-Pachon D.M."/>
            <person name="Richier S."/>
            <person name="Rokitta S."/>
            <person name="Shiraiwa Y."/>
            <person name="Soanes D.M."/>
            <person name="van der Giezen M."/>
            <person name="Wahlund T.M."/>
            <person name="Williams B."/>
            <person name="Wilson W."/>
            <person name="Wolfe G."/>
            <person name="Wurch L.L."/>
        </authorList>
    </citation>
    <scope>NUCLEOTIDE SEQUENCE</scope>
</reference>
<evidence type="ECO:0000256" key="1">
    <source>
        <dbReference type="ARBA" id="ARBA00023098"/>
    </source>
</evidence>
<dbReference type="GeneID" id="17273755"/>
<evidence type="ECO:0000256" key="2">
    <source>
        <dbReference type="PROSITE-ProRule" id="PRU01161"/>
    </source>
</evidence>
<dbReference type="InterPro" id="IPR002641">
    <property type="entry name" value="PNPLA_dom"/>
</dbReference>
<feature type="active site" description="Nucleophile" evidence="2">
    <location>
        <position position="44"/>
    </location>
</feature>
<dbReference type="GO" id="GO:0019433">
    <property type="term" value="P:triglyceride catabolic process"/>
    <property type="evidence" value="ECO:0007669"/>
    <property type="project" value="TreeGrafter"/>
</dbReference>
<sequence length="338" mass="34670">MSLDLSLSFSGCGALLTYHLGVATRLLRHSGPVATRVTRFAGSSGGAIAAVAIAMLSRERLLAFTEEYAVRGRAMEGILHALGVSARSLSDVGGGSQPADQPCSAAERLSGRVFIGATECTSGRPALFSRFASNEQLARCLVASCTIPPSARPTPTSPFRLMTAHPFDLLRSAPTYPEAAGVTLPPQCEWDGGEARRAAASSGAGGAAFVDGGLSQAAPWLPPPLSAGRAITISPLCGPRGVLSRRGGRGGGGGGGGGGSSDDGGGGVTHLHLCPIETSPRIPLAAPRLAGLRLFLSLDNLRAAGASIGASPDELRWWHDRGAEDARELEAWIEETCI</sequence>
<dbReference type="InterPro" id="IPR016035">
    <property type="entry name" value="Acyl_Trfase/lysoPLipase"/>
</dbReference>
<dbReference type="Proteomes" id="UP000013827">
    <property type="component" value="Unassembled WGS sequence"/>
</dbReference>
<dbReference type="Gene3D" id="3.40.1090.10">
    <property type="entry name" value="Cytosolic phospholipase A2 catalytic domain"/>
    <property type="match status" value="1"/>
</dbReference>
<dbReference type="OMA" id="IGATECT"/>
<dbReference type="InterPro" id="IPR033562">
    <property type="entry name" value="PLPL"/>
</dbReference>
<dbReference type="PaxDb" id="2903-EOD28210"/>
<dbReference type="RefSeq" id="XP_005780639.1">
    <property type="nucleotide sequence ID" value="XM_005780582.1"/>
</dbReference>
<dbReference type="AlphaFoldDB" id="A0A0D3JXH5"/>
<evidence type="ECO:0000256" key="3">
    <source>
        <dbReference type="SAM" id="MobiDB-lite"/>
    </source>
</evidence>
<dbReference type="SUPFAM" id="SSF52151">
    <property type="entry name" value="FabD/lysophospholipase-like"/>
    <property type="match status" value="1"/>
</dbReference>
<dbReference type="GO" id="GO:0005737">
    <property type="term" value="C:cytoplasm"/>
    <property type="evidence" value="ECO:0007669"/>
    <property type="project" value="TreeGrafter"/>
</dbReference>
<keyword evidence="6" id="KW-1185">Reference proteome</keyword>
<feature type="compositionally biased region" description="Gly residues" evidence="3">
    <location>
        <begin position="249"/>
        <end position="266"/>
    </location>
</feature>
<dbReference type="GO" id="GO:0016020">
    <property type="term" value="C:membrane"/>
    <property type="evidence" value="ECO:0007669"/>
    <property type="project" value="TreeGrafter"/>
</dbReference>
<protein>
    <recommendedName>
        <fullName evidence="4">PNPLA domain-containing protein</fullName>
    </recommendedName>
</protein>
<keyword evidence="1 2" id="KW-0443">Lipid metabolism</keyword>
<dbReference type="EnsemblProtists" id="EOD28210">
    <property type="protein sequence ID" value="EOD28210"/>
    <property type="gene ID" value="EMIHUDRAFT_468714"/>
</dbReference>
<dbReference type="PANTHER" id="PTHR12406">
    <property type="entry name" value="CALCIUM-INDEPENDENT PHOSPHOLIPASE A2 IPLA2 -RELATED"/>
    <property type="match status" value="1"/>
</dbReference>
<dbReference type="Pfam" id="PF01734">
    <property type="entry name" value="Patatin"/>
    <property type="match status" value="1"/>
</dbReference>
<proteinExistence type="predicted"/>
<feature type="short sequence motif" description="GXSXG" evidence="2">
    <location>
        <begin position="42"/>
        <end position="46"/>
    </location>
</feature>
<accession>A0A0D3JXH5</accession>
<organism evidence="5 6">
    <name type="scientific">Emiliania huxleyi (strain CCMP1516)</name>
    <dbReference type="NCBI Taxonomy" id="280463"/>
    <lineage>
        <taxon>Eukaryota</taxon>
        <taxon>Haptista</taxon>
        <taxon>Haptophyta</taxon>
        <taxon>Prymnesiophyceae</taxon>
        <taxon>Isochrysidales</taxon>
        <taxon>Noelaerhabdaceae</taxon>
        <taxon>Emiliania</taxon>
    </lineage>
</organism>
<dbReference type="GO" id="GO:0004806">
    <property type="term" value="F:triacylglycerol lipase activity"/>
    <property type="evidence" value="ECO:0007669"/>
    <property type="project" value="TreeGrafter"/>
</dbReference>
<feature type="short sequence motif" description="DGA/G" evidence="2">
    <location>
        <begin position="211"/>
        <end position="213"/>
    </location>
</feature>
<dbReference type="eggNOG" id="KOG3773">
    <property type="taxonomic scope" value="Eukaryota"/>
</dbReference>
<reference evidence="5" key="2">
    <citation type="submission" date="2024-10" db="UniProtKB">
        <authorList>
            <consortium name="EnsemblProtists"/>
        </authorList>
    </citation>
    <scope>IDENTIFICATION</scope>
</reference>